<dbReference type="Proteomes" id="UP000310017">
    <property type="component" value="Chromosome"/>
</dbReference>
<evidence type="ECO:0000313" key="2">
    <source>
        <dbReference type="EMBL" id="QCW99967.1"/>
    </source>
</evidence>
<dbReference type="OrthoDB" id="9772788at2"/>
<accession>A0A5B7SSH9</accession>
<dbReference type="GO" id="GO:0016829">
    <property type="term" value="F:lyase activity"/>
    <property type="evidence" value="ECO:0007669"/>
    <property type="project" value="UniProtKB-KW"/>
</dbReference>
<dbReference type="PANTHER" id="PTHR30272:SF1">
    <property type="entry name" value="3-HYDROXYACYL-[ACYL-CARRIER-PROTEIN] DEHYDRATASE"/>
    <property type="match status" value="1"/>
</dbReference>
<dbReference type="Gene3D" id="3.10.129.10">
    <property type="entry name" value="Hotdog Thioesterase"/>
    <property type="match status" value="1"/>
</dbReference>
<keyword evidence="1" id="KW-0456">Lyase</keyword>
<name>A0A5B7SSH9_9FLAO</name>
<organism evidence="2 3">
    <name type="scientific">Aggregatimonas sangjinii</name>
    <dbReference type="NCBI Taxonomy" id="2583587"/>
    <lineage>
        <taxon>Bacteria</taxon>
        <taxon>Pseudomonadati</taxon>
        <taxon>Bacteroidota</taxon>
        <taxon>Flavobacteriia</taxon>
        <taxon>Flavobacteriales</taxon>
        <taxon>Flavobacteriaceae</taxon>
        <taxon>Aggregatimonas</taxon>
    </lineage>
</organism>
<dbReference type="EMBL" id="CP040710">
    <property type="protein sequence ID" value="QCW99967.1"/>
    <property type="molecule type" value="Genomic_DNA"/>
</dbReference>
<dbReference type="RefSeq" id="WP_138852315.1">
    <property type="nucleotide sequence ID" value="NZ_CP040710.1"/>
</dbReference>
<evidence type="ECO:0000313" key="3">
    <source>
        <dbReference type="Proteomes" id="UP000310017"/>
    </source>
</evidence>
<dbReference type="Pfam" id="PF07977">
    <property type="entry name" value="FabA"/>
    <property type="match status" value="1"/>
</dbReference>
<evidence type="ECO:0000256" key="1">
    <source>
        <dbReference type="ARBA" id="ARBA00023239"/>
    </source>
</evidence>
<dbReference type="PANTHER" id="PTHR30272">
    <property type="entry name" value="3-HYDROXYACYL-[ACYL-CARRIER-PROTEIN] DEHYDRATASE"/>
    <property type="match status" value="1"/>
</dbReference>
<proteinExistence type="predicted"/>
<dbReference type="SUPFAM" id="SSF54637">
    <property type="entry name" value="Thioesterase/thiol ester dehydrase-isomerase"/>
    <property type="match status" value="1"/>
</dbReference>
<keyword evidence="3" id="KW-1185">Reference proteome</keyword>
<dbReference type="InterPro" id="IPR029069">
    <property type="entry name" value="HotDog_dom_sf"/>
</dbReference>
<protein>
    <submittedName>
        <fullName evidence="2">Hydroxymyristoyl-ACP dehydratase</fullName>
    </submittedName>
</protein>
<dbReference type="KEGG" id="asag:FGM00_07585"/>
<dbReference type="AlphaFoldDB" id="A0A5B7SSH9"/>
<reference evidence="2 3" key="1">
    <citation type="submission" date="2019-05" db="EMBL/GenBank/DDBJ databases">
        <title>Genome sequencing of F202Z8.</title>
        <authorList>
            <person name="Kwon Y.M."/>
        </authorList>
    </citation>
    <scope>NUCLEOTIDE SEQUENCE [LARGE SCALE GENOMIC DNA]</scope>
    <source>
        <strain evidence="2 3">F202Z8</strain>
    </source>
</reference>
<gene>
    <name evidence="2" type="ORF">FGM00_07585</name>
</gene>
<dbReference type="InterPro" id="IPR013114">
    <property type="entry name" value="FabA_FabZ"/>
</dbReference>
<sequence length="150" mass="16660">MAIENEIMAALPYTEPFLFVDTLSSISDEGVTGTYTFKKGSYFYRGHFKNRPITPGVILTECCAQIGLVCFGIWLLLKENSSTAGLQIGMSSSEMEFLIPILPNETVTVSSEKVYFRFQKLKCKVRMHNAQGELVCRGVLSGMLKTKVDG</sequence>